<comment type="caution">
    <text evidence="14">The sequence shown here is derived from an EMBL/GenBank/DDBJ whole genome shotgun (WGS) entry which is preliminary data.</text>
</comment>
<protein>
    <submittedName>
        <fullName evidence="14">Site-specific recombinase XerD</fullName>
    </submittedName>
</protein>
<dbReference type="GO" id="GO:0007059">
    <property type="term" value="P:chromosome segregation"/>
    <property type="evidence" value="ECO:0007669"/>
    <property type="project" value="UniProtKB-KW"/>
</dbReference>
<dbReference type="PROSITE" id="PS51898">
    <property type="entry name" value="TYR_RECOMBINASE"/>
    <property type="match status" value="1"/>
</dbReference>
<dbReference type="GO" id="GO:0006310">
    <property type="term" value="P:DNA recombination"/>
    <property type="evidence" value="ECO:0007669"/>
    <property type="project" value="UniProtKB-KW"/>
</dbReference>
<dbReference type="GO" id="GO:0005737">
    <property type="term" value="C:cytoplasm"/>
    <property type="evidence" value="ECO:0007669"/>
    <property type="project" value="UniProtKB-SubCell"/>
</dbReference>
<comment type="function">
    <text evidence="1">Site-specific tyrosine recombinase, which acts by catalyzing the cutting and rejoining of the recombining DNA molecules.</text>
</comment>
<dbReference type="InterPro" id="IPR010998">
    <property type="entry name" value="Integrase_recombinase_N"/>
</dbReference>
<evidence type="ECO:0000256" key="3">
    <source>
        <dbReference type="ARBA" id="ARBA00008857"/>
    </source>
</evidence>
<keyword evidence="9" id="KW-0233">DNA recombination</keyword>
<dbReference type="Proteomes" id="UP000253490">
    <property type="component" value="Unassembled WGS sequence"/>
</dbReference>
<dbReference type="InterPro" id="IPR011010">
    <property type="entry name" value="DNA_brk_join_enz"/>
</dbReference>
<feature type="domain" description="Tyr recombinase" evidence="12">
    <location>
        <begin position="132"/>
        <end position="308"/>
    </location>
</feature>
<dbReference type="InterPro" id="IPR002104">
    <property type="entry name" value="Integrase_catalytic"/>
</dbReference>
<keyword evidence="4" id="KW-0963">Cytoplasm</keyword>
<dbReference type="AlphaFoldDB" id="A0A366I1Y3"/>
<sequence>MILLEKKEYPHQVNEFRKYLYHIQGKSTNTVESYSYDLYLLFQFLVDYKGINKEASPLEDLSFIEADFIQDICLNDFYAFLNYCKGELSNKNATTARKVSAIRAFFKYLYRKAKMLNHDPAEELEIPKIERRLPVHLNQYDAQYFLDSVEGRNKERNQCIVALFLNCGLRLSELCGLNLNSIKRDSIYVVGKGNKEREVYLNDVAQNYLEKYLEIRKGMEVKSKALFLSERKQRISPRTTEHMIKRLIDNCGLNEKISPHKLRHTFATLLYKNGVDIRSIQALLGHERLTTTQIYTHTDNEILKEAVNTSPLTF</sequence>
<dbReference type="Gene3D" id="1.10.443.10">
    <property type="entry name" value="Intergrase catalytic core"/>
    <property type="match status" value="1"/>
</dbReference>
<name>A0A366I1Y3_9FIRM</name>
<comment type="subcellular location">
    <subcellularLocation>
        <location evidence="2">Cytoplasm</location>
    </subcellularLocation>
</comment>
<organism evidence="14 15">
    <name type="scientific">Alkalibaculum bacchi</name>
    <dbReference type="NCBI Taxonomy" id="645887"/>
    <lineage>
        <taxon>Bacteria</taxon>
        <taxon>Bacillati</taxon>
        <taxon>Bacillota</taxon>
        <taxon>Clostridia</taxon>
        <taxon>Eubacteriales</taxon>
        <taxon>Eubacteriaceae</taxon>
        <taxon>Alkalibaculum</taxon>
    </lineage>
</organism>
<accession>A0A366I1Y3</accession>
<evidence type="ECO:0000256" key="5">
    <source>
        <dbReference type="ARBA" id="ARBA00022618"/>
    </source>
</evidence>
<keyword evidence="5" id="KW-0132">Cell division</keyword>
<comment type="similarity">
    <text evidence="3">Belongs to the 'phage' integrase family.</text>
</comment>
<dbReference type="GO" id="GO:0003677">
    <property type="term" value="F:DNA binding"/>
    <property type="evidence" value="ECO:0007669"/>
    <property type="project" value="UniProtKB-UniRule"/>
</dbReference>
<evidence type="ECO:0000259" key="12">
    <source>
        <dbReference type="PROSITE" id="PS51898"/>
    </source>
</evidence>
<proteinExistence type="inferred from homology"/>
<evidence type="ECO:0000313" key="14">
    <source>
        <dbReference type="EMBL" id="RBP59919.1"/>
    </source>
</evidence>
<dbReference type="InterPro" id="IPR044068">
    <property type="entry name" value="CB"/>
</dbReference>
<keyword evidence="7" id="KW-0229">DNA integration</keyword>
<evidence type="ECO:0000259" key="13">
    <source>
        <dbReference type="PROSITE" id="PS51900"/>
    </source>
</evidence>
<dbReference type="GO" id="GO:0051301">
    <property type="term" value="P:cell division"/>
    <property type="evidence" value="ECO:0007669"/>
    <property type="project" value="UniProtKB-KW"/>
</dbReference>
<dbReference type="InterPro" id="IPR004107">
    <property type="entry name" value="Integrase_SAM-like_N"/>
</dbReference>
<keyword evidence="6" id="KW-0159">Chromosome partition</keyword>
<dbReference type="EMBL" id="QNRX01000017">
    <property type="protein sequence ID" value="RBP59919.1"/>
    <property type="molecule type" value="Genomic_DNA"/>
</dbReference>
<evidence type="ECO:0000256" key="6">
    <source>
        <dbReference type="ARBA" id="ARBA00022829"/>
    </source>
</evidence>
<dbReference type="PANTHER" id="PTHR30349">
    <property type="entry name" value="PHAGE INTEGRASE-RELATED"/>
    <property type="match status" value="1"/>
</dbReference>
<evidence type="ECO:0000256" key="10">
    <source>
        <dbReference type="ARBA" id="ARBA00023306"/>
    </source>
</evidence>
<keyword evidence="15" id="KW-1185">Reference proteome</keyword>
<dbReference type="InterPro" id="IPR050090">
    <property type="entry name" value="Tyrosine_recombinase_XerCD"/>
</dbReference>
<dbReference type="Gene3D" id="1.10.150.130">
    <property type="match status" value="1"/>
</dbReference>
<reference evidence="14 15" key="1">
    <citation type="submission" date="2018-06" db="EMBL/GenBank/DDBJ databases">
        <title>Genomic Encyclopedia of Type Strains, Phase IV (KMG-IV): sequencing the most valuable type-strain genomes for metagenomic binning, comparative biology and taxonomic classification.</title>
        <authorList>
            <person name="Goeker M."/>
        </authorList>
    </citation>
    <scope>NUCLEOTIDE SEQUENCE [LARGE SCALE GENOMIC DNA]</scope>
    <source>
        <strain evidence="14 15">DSM 22112</strain>
    </source>
</reference>
<dbReference type="Pfam" id="PF02899">
    <property type="entry name" value="Phage_int_SAM_1"/>
    <property type="match status" value="1"/>
</dbReference>
<dbReference type="SUPFAM" id="SSF56349">
    <property type="entry name" value="DNA breaking-rejoining enzymes"/>
    <property type="match status" value="1"/>
</dbReference>
<dbReference type="PANTHER" id="PTHR30349:SF77">
    <property type="entry name" value="TYROSINE RECOMBINASE XERC"/>
    <property type="match status" value="1"/>
</dbReference>
<evidence type="ECO:0000256" key="9">
    <source>
        <dbReference type="ARBA" id="ARBA00023172"/>
    </source>
</evidence>
<dbReference type="OrthoDB" id="283809at2"/>
<dbReference type="RefSeq" id="WP_113921379.1">
    <property type="nucleotide sequence ID" value="NZ_QNRX01000017.1"/>
</dbReference>
<dbReference type="PROSITE" id="PS51900">
    <property type="entry name" value="CB"/>
    <property type="match status" value="1"/>
</dbReference>
<evidence type="ECO:0000256" key="1">
    <source>
        <dbReference type="ARBA" id="ARBA00003283"/>
    </source>
</evidence>
<keyword evidence="10" id="KW-0131">Cell cycle</keyword>
<feature type="domain" description="Core-binding (CB)" evidence="13">
    <location>
        <begin position="7"/>
        <end position="110"/>
    </location>
</feature>
<evidence type="ECO:0000256" key="7">
    <source>
        <dbReference type="ARBA" id="ARBA00022908"/>
    </source>
</evidence>
<evidence type="ECO:0000256" key="11">
    <source>
        <dbReference type="PROSITE-ProRule" id="PRU01248"/>
    </source>
</evidence>
<evidence type="ECO:0000313" key="15">
    <source>
        <dbReference type="Proteomes" id="UP000253490"/>
    </source>
</evidence>
<dbReference type="GO" id="GO:0015074">
    <property type="term" value="P:DNA integration"/>
    <property type="evidence" value="ECO:0007669"/>
    <property type="project" value="UniProtKB-KW"/>
</dbReference>
<evidence type="ECO:0000256" key="2">
    <source>
        <dbReference type="ARBA" id="ARBA00004496"/>
    </source>
</evidence>
<keyword evidence="8 11" id="KW-0238">DNA-binding</keyword>
<dbReference type="InterPro" id="IPR013762">
    <property type="entry name" value="Integrase-like_cat_sf"/>
</dbReference>
<gene>
    <name evidence="14" type="ORF">DES36_11713</name>
</gene>
<evidence type="ECO:0000256" key="8">
    <source>
        <dbReference type="ARBA" id="ARBA00023125"/>
    </source>
</evidence>
<evidence type="ECO:0000256" key="4">
    <source>
        <dbReference type="ARBA" id="ARBA00022490"/>
    </source>
</evidence>
<dbReference type="Pfam" id="PF00589">
    <property type="entry name" value="Phage_integrase"/>
    <property type="match status" value="1"/>
</dbReference>